<dbReference type="EMBL" id="BMAT01004468">
    <property type="protein sequence ID" value="GFR73928.1"/>
    <property type="molecule type" value="Genomic_DNA"/>
</dbReference>
<evidence type="ECO:0000256" key="1">
    <source>
        <dbReference type="SAM" id="MobiDB-lite"/>
    </source>
</evidence>
<name>A0AAV4FKI4_9GAST</name>
<accession>A0AAV4FKI4</accession>
<feature type="region of interest" description="Disordered" evidence="1">
    <location>
        <begin position="105"/>
        <end position="147"/>
    </location>
</feature>
<proteinExistence type="predicted"/>
<feature type="region of interest" description="Disordered" evidence="1">
    <location>
        <begin position="62"/>
        <end position="93"/>
    </location>
</feature>
<reference evidence="2 3" key="1">
    <citation type="journal article" date="2021" name="Elife">
        <title>Chloroplast acquisition without the gene transfer in kleptoplastic sea slugs, Plakobranchus ocellatus.</title>
        <authorList>
            <person name="Maeda T."/>
            <person name="Takahashi S."/>
            <person name="Yoshida T."/>
            <person name="Shimamura S."/>
            <person name="Takaki Y."/>
            <person name="Nagai Y."/>
            <person name="Toyoda A."/>
            <person name="Suzuki Y."/>
            <person name="Arimoto A."/>
            <person name="Ishii H."/>
            <person name="Satoh N."/>
            <person name="Nishiyama T."/>
            <person name="Hasebe M."/>
            <person name="Maruyama T."/>
            <person name="Minagawa J."/>
            <person name="Obokata J."/>
            <person name="Shigenobu S."/>
        </authorList>
    </citation>
    <scope>NUCLEOTIDE SEQUENCE [LARGE SCALE GENOMIC DNA]</scope>
</reference>
<organism evidence="2 3">
    <name type="scientific">Elysia marginata</name>
    <dbReference type="NCBI Taxonomy" id="1093978"/>
    <lineage>
        <taxon>Eukaryota</taxon>
        <taxon>Metazoa</taxon>
        <taxon>Spiralia</taxon>
        <taxon>Lophotrochozoa</taxon>
        <taxon>Mollusca</taxon>
        <taxon>Gastropoda</taxon>
        <taxon>Heterobranchia</taxon>
        <taxon>Euthyneura</taxon>
        <taxon>Panpulmonata</taxon>
        <taxon>Sacoglossa</taxon>
        <taxon>Placobranchoidea</taxon>
        <taxon>Plakobranchidae</taxon>
        <taxon>Elysia</taxon>
    </lineage>
</organism>
<evidence type="ECO:0000313" key="3">
    <source>
        <dbReference type="Proteomes" id="UP000762676"/>
    </source>
</evidence>
<keyword evidence="3" id="KW-1185">Reference proteome</keyword>
<dbReference type="AlphaFoldDB" id="A0AAV4FKI4"/>
<dbReference type="Proteomes" id="UP000762676">
    <property type="component" value="Unassembled WGS sequence"/>
</dbReference>
<sequence>MVKRWKKNKILNERVRGVDPESLQTTPVLVLSASRRDKPPAYRLGWLTEQLASVAATAAFLPSHPRPGTRPTSRPLGTYRWRSPPEYSRLSPLSGQVAQVWSRLEEGGGGLSNRMQQRQTTDPVSRLQQQADVTCEGGRLGTAREPR</sequence>
<evidence type="ECO:0000313" key="2">
    <source>
        <dbReference type="EMBL" id="GFR73928.1"/>
    </source>
</evidence>
<protein>
    <submittedName>
        <fullName evidence="2">Uncharacterized protein</fullName>
    </submittedName>
</protein>
<gene>
    <name evidence="2" type="ORF">ElyMa_002149600</name>
</gene>
<feature type="compositionally biased region" description="Polar residues" evidence="1">
    <location>
        <begin position="113"/>
        <end position="132"/>
    </location>
</feature>
<comment type="caution">
    <text evidence="2">The sequence shown here is derived from an EMBL/GenBank/DDBJ whole genome shotgun (WGS) entry which is preliminary data.</text>
</comment>